<protein>
    <submittedName>
        <fullName evidence="2">Uncharacterized protein</fullName>
    </submittedName>
</protein>
<proteinExistence type="predicted"/>
<dbReference type="KEGG" id="saci:Sinac_4698"/>
<keyword evidence="1" id="KW-0472">Membrane</keyword>
<feature type="transmembrane region" description="Helical" evidence="1">
    <location>
        <begin position="95"/>
        <end position="112"/>
    </location>
</feature>
<evidence type="ECO:0000313" key="3">
    <source>
        <dbReference type="Proteomes" id="UP000010798"/>
    </source>
</evidence>
<feature type="transmembrane region" description="Helical" evidence="1">
    <location>
        <begin position="192"/>
        <end position="211"/>
    </location>
</feature>
<feature type="transmembrane region" description="Helical" evidence="1">
    <location>
        <begin position="231"/>
        <end position="252"/>
    </location>
</feature>
<dbReference type="EMBL" id="CP003364">
    <property type="protein sequence ID" value="AGA28872.1"/>
    <property type="molecule type" value="Genomic_DNA"/>
</dbReference>
<gene>
    <name evidence="2" type="ordered locus">Sinac_4698</name>
</gene>
<organism evidence="2 3">
    <name type="scientific">Singulisphaera acidiphila (strain ATCC BAA-1392 / DSM 18658 / VKM B-2454 / MOB10)</name>
    <dbReference type="NCBI Taxonomy" id="886293"/>
    <lineage>
        <taxon>Bacteria</taxon>
        <taxon>Pseudomonadati</taxon>
        <taxon>Planctomycetota</taxon>
        <taxon>Planctomycetia</taxon>
        <taxon>Isosphaerales</taxon>
        <taxon>Isosphaeraceae</taxon>
        <taxon>Singulisphaera</taxon>
    </lineage>
</organism>
<feature type="transmembrane region" description="Helical" evidence="1">
    <location>
        <begin position="318"/>
        <end position="342"/>
    </location>
</feature>
<dbReference type="AlphaFoldDB" id="L0DI06"/>
<evidence type="ECO:0000256" key="1">
    <source>
        <dbReference type="SAM" id="Phobius"/>
    </source>
</evidence>
<dbReference type="Proteomes" id="UP000010798">
    <property type="component" value="Chromosome"/>
</dbReference>
<feature type="transmembrane region" description="Helical" evidence="1">
    <location>
        <begin position="363"/>
        <end position="390"/>
    </location>
</feature>
<dbReference type="HOGENOM" id="CLU_616621_0_0_0"/>
<name>L0DI06_SINAD</name>
<keyword evidence="1" id="KW-0812">Transmembrane</keyword>
<evidence type="ECO:0000313" key="2">
    <source>
        <dbReference type="EMBL" id="AGA28872.1"/>
    </source>
</evidence>
<accession>L0DI06</accession>
<feature type="transmembrane region" description="Helical" evidence="1">
    <location>
        <begin position="42"/>
        <end position="61"/>
    </location>
</feature>
<keyword evidence="3" id="KW-1185">Reference proteome</keyword>
<keyword evidence="1" id="KW-1133">Transmembrane helix</keyword>
<dbReference type="eggNOG" id="ENOG503412R">
    <property type="taxonomic scope" value="Bacteria"/>
</dbReference>
<feature type="transmembrane region" description="Helical" evidence="1">
    <location>
        <begin position="402"/>
        <end position="421"/>
    </location>
</feature>
<feature type="transmembrane region" description="Helical" evidence="1">
    <location>
        <begin position="152"/>
        <end position="172"/>
    </location>
</feature>
<reference evidence="2 3" key="1">
    <citation type="submission" date="2012-02" db="EMBL/GenBank/DDBJ databases">
        <title>Complete sequence of chromosome of Singulisphaera acidiphila DSM 18658.</title>
        <authorList>
            <consortium name="US DOE Joint Genome Institute (JGI-PGF)"/>
            <person name="Lucas S."/>
            <person name="Copeland A."/>
            <person name="Lapidus A."/>
            <person name="Glavina del Rio T."/>
            <person name="Dalin E."/>
            <person name="Tice H."/>
            <person name="Bruce D."/>
            <person name="Goodwin L."/>
            <person name="Pitluck S."/>
            <person name="Peters L."/>
            <person name="Ovchinnikova G."/>
            <person name="Chertkov O."/>
            <person name="Kyrpides N."/>
            <person name="Mavromatis K."/>
            <person name="Ivanova N."/>
            <person name="Brettin T."/>
            <person name="Detter J.C."/>
            <person name="Han C."/>
            <person name="Larimer F."/>
            <person name="Land M."/>
            <person name="Hauser L."/>
            <person name="Markowitz V."/>
            <person name="Cheng J.-F."/>
            <person name="Hugenholtz P."/>
            <person name="Woyke T."/>
            <person name="Wu D."/>
            <person name="Tindall B."/>
            <person name="Pomrenke H."/>
            <person name="Brambilla E."/>
            <person name="Klenk H.-P."/>
            <person name="Eisen J.A."/>
        </authorList>
    </citation>
    <scope>NUCLEOTIDE SEQUENCE [LARGE SCALE GENOMIC DNA]</scope>
    <source>
        <strain evidence="3">ATCC BAA-1392 / DSM 18658 / VKM B-2454 / MOB10</strain>
    </source>
</reference>
<feature type="transmembrane region" description="Helical" evidence="1">
    <location>
        <begin position="273"/>
        <end position="298"/>
    </location>
</feature>
<sequence length="444" mass="46908">MIGLPIVWAQASGTNANALALLSLRRWYSSLTLSSPESVPSLFGLWALLLGLATLLVVVMVSQGPKRALGQLFDFPGHFRLIAGALTRLRRSGRVVAVTIGMTVLAWTVGQIRTYHMAQGKDDLILLTKARGLGELAVEQGILAGLTPLRDLAGLADNFPLLLLATIVLFRVSVERWGGAYVPLSLRRDRQVMWGELVWGSGSLYLLYRLVSLASGTGDLPLGGCMVLEVIIIPALMLLLDATLLSWVLVELRNAGLGDTGNDALDTNDVVRLIPGVMLTCLAVLPARYLATAVLLATLDMPGTTTNSLLGRYVRWQLNWGLADLQGAALVVTGMAGVAAWTRGTMSGLVRGYSRLLAAEGGHLAALLVLAGFAAGTLSAMAYMIVLSLPAQTWVLAAADGYAHYATLPVGLVTLAALVELGERSLPVASLAPETDAEADPISA</sequence>